<keyword evidence="2" id="KW-1185">Reference proteome</keyword>
<sequence length="95" mass="10002">MFPAGIFASVAHDFHLQSTPLHEKTGALFAVLPSDHARGAAALAMIERHFDISPANTACPCTARAAANLGSRLIEFQSQNMTVAARAIAEKKVSG</sequence>
<feature type="non-terminal residue" evidence="1">
    <location>
        <position position="95"/>
    </location>
</feature>
<name>A0ABV7E183_9RHOB</name>
<accession>A0ABV7E183</accession>
<dbReference type="Proteomes" id="UP001595445">
    <property type="component" value="Unassembled WGS sequence"/>
</dbReference>
<protein>
    <submittedName>
        <fullName evidence="1">Uncharacterized protein</fullName>
    </submittedName>
</protein>
<proteinExistence type="predicted"/>
<dbReference type="RefSeq" id="WP_386259701.1">
    <property type="nucleotide sequence ID" value="NZ_JBHRSM010000042.1"/>
</dbReference>
<comment type="caution">
    <text evidence="1">The sequence shown here is derived from an EMBL/GenBank/DDBJ whole genome shotgun (WGS) entry which is preliminary data.</text>
</comment>
<organism evidence="1 2">
    <name type="scientific">Tabrizicola soli</name>
    <dbReference type="NCBI Taxonomy" id="2185115"/>
    <lineage>
        <taxon>Bacteria</taxon>
        <taxon>Pseudomonadati</taxon>
        <taxon>Pseudomonadota</taxon>
        <taxon>Alphaproteobacteria</taxon>
        <taxon>Rhodobacterales</taxon>
        <taxon>Paracoccaceae</taxon>
        <taxon>Tabrizicola</taxon>
    </lineage>
</organism>
<gene>
    <name evidence="1" type="ORF">ACFOD6_18100</name>
</gene>
<dbReference type="EMBL" id="JBHRSM010000042">
    <property type="protein sequence ID" value="MFC3087958.1"/>
    <property type="molecule type" value="Genomic_DNA"/>
</dbReference>
<reference evidence="2" key="1">
    <citation type="journal article" date="2019" name="Int. J. Syst. Evol. Microbiol.">
        <title>The Global Catalogue of Microorganisms (GCM) 10K type strain sequencing project: providing services to taxonomists for standard genome sequencing and annotation.</title>
        <authorList>
            <consortium name="The Broad Institute Genomics Platform"/>
            <consortium name="The Broad Institute Genome Sequencing Center for Infectious Disease"/>
            <person name="Wu L."/>
            <person name="Ma J."/>
        </authorList>
    </citation>
    <scope>NUCLEOTIDE SEQUENCE [LARGE SCALE GENOMIC DNA]</scope>
    <source>
        <strain evidence="2">KCTC 62102</strain>
    </source>
</reference>
<evidence type="ECO:0000313" key="2">
    <source>
        <dbReference type="Proteomes" id="UP001595445"/>
    </source>
</evidence>
<evidence type="ECO:0000313" key="1">
    <source>
        <dbReference type="EMBL" id="MFC3087958.1"/>
    </source>
</evidence>